<evidence type="ECO:0000256" key="5">
    <source>
        <dbReference type="ARBA" id="ARBA00015175"/>
    </source>
</evidence>
<dbReference type="InterPro" id="IPR019173">
    <property type="entry name" value="NADH_UbQ_OxRdtase_B5_su"/>
</dbReference>
<evidence type="ECO:0000256" key="4">
    <source>
        <dbReference type="ARBA" id="ARBA00011533"/>
    </source>
</evidence>
<keyword evidence="8 17" id="KW-0812">Transmembrane</keyword>
<comment type="subunit">
    <text evidence="4">Complex I is composed of 45 different subunits.</text>
</comment>
<evidence type="ECO:0000256" key="12">
    <source>
        <dbReference type="ARBA" id="ARBA00022989"/>
    </source>
</evidence>
<name>A0ABM0GTI5_SACKO</name>
<accession>A0ABM0GTI5</accession>
<comment type="subcellular location">
    <subcellularLocation>
        <location evidence="2">Mitochondrion inner membrane</location>
        <topology evidence="2">Single-pass membrane protein</topology>
    </subcellularLocation>
</comment>
<keyword evidence="7" id="KW-0679">Respiratory chain</keyword>
<evidence type="ECO:0000256" key="11">
    <source>
        <dbReference type="ARBA" id="ARBA00022982"/>
    </source>
</evidence>
<keyword evidence="10" id="KW-0809">Transit peptide</keyword>
<evidence type="ECO:0000313" key="19">
    <source>
        <dbReference type="RefSeq" id="XP_002737039.1"/>
    </source>
</evidence>
<evidence type="ECO:0000256" key="6">
    <source>
        <dbReference type="ARBA" id="ARBA00022448"/>
    </source>
</evidence>
<protein>
    <recommendedName>
        <fullName evidence="5">NADH dehydrogenase [ubiquinone] 1 beta subcomplex subunit 5, mitochondrial</fullName>
    </recommendedName>
    <alternativeName>
        <fullName evidence="16">Complex I-SGDH</fullName>
    </alternativeName>
    <alternativeName>
        <fullName evidence="15">NADH-ubiquinone oxidoreductase SGDH subunit</fullName>
    </alternativeName>
</protein>
<dbReference type="GeneID" id="100368231"/>
<keyword evidence="18" id="KW-1185">Reference proteome</keyword>
<evidence type="ECO:0000256" key="8">
    <source>
        <dbReference type="ARBA" id="ARBA00022692"/>
    </source>
</evidence>
<evidence type="ECO:0000256" key="17">
    <source>
        <dbReference type="SAM" id="Phobius"/>
    </source>
</evidence>
<evidence type="ECO:0000256" key="3">
    <source>
        <dbReference type="ARBA" id="ARBA00007152"/>
    </source>
</evidence>
<evidence type="ECO:0000256" key="7">
    <source>
        <dbReference type="ARBA" id="ARBA00022660"/>
    </source>
</evidence>
<dbReference type="Pfam" id="PF09781">
    <property type="entry name" value="NDUF_B5"/>
    <property type="match status" value="1"/>
</dbReference>
<proteinExistence type="inferred from homology"/>
<comment type="similarity">
    <text evidence="3">Belongs to the complex I NDUFB5 subunit family.</text>
</comment>
<reference evidence="19" key="1">
    <citation type="submission" date="2025-08" db="UniProtKB">
        <authorList>
            <consortium name="RefSeq"/>
        </authorList>
    </citation>
    <scope>IDENTIFICATION</scope>
    <source>
        <tissue evidence="19">Testes</tissue>
    </source>
</reference>
<keyword evidence="12 17" id="KW-1133">Transmembrane helix</keyword>
<dbReference type="RefSeq" id="XP_002737039.1">
    <property type="nucleotide sequence ID" value="XM_002736993.2"/>
</dbReference>
<feature type="transmembrane region" description="Helical" evidence="17">
    <location>
        <begin position="67"/>
        <end position="89"/>
    </location>
</feature>
<gene>
    <name evidence="19" type="primary">LOC100368231</name>
</gene>
<evidence type="ECO:0000256" key="1">
    <source>
        <dbReference type="ARBA" id="ARBA00003195"/>
    </source>
</evidence>
<keyword evidence="11" id="KW-0249">Electron transport</keyword>
<evidence type="ECO:0000256" key="14">
    <source>
        <dbReference type="ARBA" id="ARBA00023136"/>
    </source>
</evidence>
<evidence type="ECO:0000256" key="9">
    <source>
        <dbReference type="ARBA" id="ARBA00022792"/>
    </source>
</evidence>
<keyword evidence="6" id="KW-0813">Transport</keyword>
<keyword evidence="9" id="KW-0999">Mitochondrion inner membrane</keyword>
<sequence>MAAAGLLSRFLQVSRLRVPLQRANLILQQPTKNALVPMIGRGMSGGAARRFEVRPSKYVEKRLWRMVGFYTMLTALPAAVVITYINVFIGEAKLTEIPEGYEPEHWEYHQHPITRWLARYVVGAPQKEYEKFIDYLEIENEKKQLRSQEKQVRRMMRQHGDGHWYYYPTPSPDVYDDKS</sequence>
<organism evidence="18 19">
    <name type="scientific">Saccoglossus kowalevskii</name>
    <name type="common">Acorn worm</name>
    <dbReference type="NCBI Taxonomy" id="10224"/>
    <lineage>
        <taxon>Eukaryota</taxon>
        <taxon>Metazoa</taxon>
        <taxon>Hemichordata</taxon>
        <taxon>Enteropneusta</taxon>
        <taxon>Harrimaniidae</taxon>
        <taxon>Saccoglossus</taxon>
    </lineage>
</organism>
<keyword evidence="13" id="KW-0496">Mitochondrion</keyword>
<dbReference type="PANTHER" id="PTHR13178">
    <property type="entry name" value="NADH-UBIQUINONE OXIDOREDUCTASE SGDH SUBUNIT"/>
    <property type="match status" value="1"/>
</dbReference>
<evidence type="ECO:0000256" key="16">
    <source>
        <dbReference type="ARBA" id="ARBA00032550"/>
    </source>
</evidence>
<comment type="function">
    <text evidence="1">Accessory subunit of the mitochondrial membrane respiratory chain NADH dehydrogenase (Complex I), that is believed not to be involved in catalysis. Complex I functions in the transfer of electrons from NADH to the respiratory chain. The immediate electron acceptor for the enzyme is believed to be ubiquinone.</text>
</comment>
<dbReference type="PANTHER" id="PTHR13178:SF0">
    <property type="entry name" value="NADH DEHYDROGENASE [UBIQUINONE] 1 BETA SUBCOMPLEX SUBUNIT 5, MITOCHONDRIAL"/>
    <property type="match status" value="1"/>
</dbReference>
<evidence type="ECO:0000256" key="15">
    <source>
        <dbReference type="ARBA" id="ARBA00032395"/>
    </source>
</evidence>
<dbReference type="Proteomes" id="UP000694865">
    <property type="component" value="Unplaced"/>
</dbReference>
<evidence type="ECO:0000256" key="13">
    <source>
        <dbReference type="ARBA" id="ARBA00023128"/>
    </source>
</evidence>
<evidence type="ECO:0000313" key="18">
    <source>
        <dbReference type="Proteomes" id="UP000694865"/>
    </source>
</evidence>
<evidence type="ECO:0000256" key="2">
    <source>
        <dbReference type="ARBA" id="ARBA00004434"/>
    </source>
</evidence>
<evidence type="ECO:0000256" key="10">
    <source>
        <dbReference type="ARBA" id="ARBA00022946"/>
    </source>
</evidence>
<keyword evidence="14 17" id="KW-0472">Membrane</keyword>